<evidence type="ECO:0000256" key="1">
    <source>
        <dbReference type="SAM" id="Phobius"/>
    </source>
</evidence>
<dbReference type="OrthoDB" id="5792278at2759"/>
<feature type="transmembrane region" description="Helical" evidence="1">
    <location>
        <begin position="62"/>
        <end position="85"/>
    </location>
</feature>
<sequence>MVMAISLITVGTLDSNDEKQCGAILVISTSVLLVQVVLLFCEVMDWMLAVFLPVYFHSSSPFYRLLPFIIGCVFCTIIIVLLVVIDVTNETSCVASLFNQAVTSAYDISLILTTFCVIAITILLGKKLNTSPHAALLFHFTTTLLLLEIPLLLITSLKYAGKEKAGNTVMEANNLFIAVHYILHSMFFIYNHEDYRVS</sequence>
<keyword evidence="3" id="KW-1185">Reference proteome</keyword>
<reference evidence="3" key="2">
    <citation type="journal article" date="2016" name="Sci. Rep.">
        <title>Dictyocaulus viviparus genome, variome and transcriptome elucidate lungworm biology and support future intervention.</title>
        <authorList>
            <person name="McNulty S.N."/>
            <person name="Strube C."/>
            <person name="Rosa B.A."/>
            <person name="Martin J.C."/>
            <person name="Tyagi R."/>
            <person name="Choi Y.J."/>
            <person name="Wang Q."/>
            <person name="Hallsworth Pepin K."/>
            <person name="Zhang X."/>
            <person name="Ozersky P."/>
            <person name="Wilson R.K."/>
            <person name="Sternberg P.W."/>
            <person name="Gasser R.B."/>
            <person name="Mitreva M."/>
        </authorList>
    </citation>
    <scope>NUCLEOTIDE SEQUENCE [LARGE SCALE GENOMIC DNA]</scope>
    <source>
        <strain evidence="3">HannoverDv2000</strain>
    </source>
</reference>
<feature type="transmembrane region" description="Helical" evidence="1">
    <location>
        <begin position="136"/>
        <end position="160"/>
    </location>
</feature>
<keyword evidence="1" id="KW-0472">Membrane</keyword>
<evidence type="ECO:0008006" key="4">
    <source>
        <dbReference type="Google" id="ProtNLM"/>
    </source>
</evidence>
<feature type="transmembrane region" description="Helical" evidence="1">
    <location>
        <begin position="22"/>
        <end position="41"/>
    </location>
</feature>
<gene>
    <name evidence="2" type="ORF">DICVIV_01951</name>
</gene>
<accession>A0A0D8Y6Q6</accession>
<dbReference type="AlphaFoldDB" id="A0A0D8Y6Q6"/>
<protein>
    <recommendedName>
        <fullName evidence="4">G-protein coupled receptors family 1 profile domain-containing protein</fullName>
    </recommendedName>
</protein>
<evidence type="ECO:0000313" key="3">
    <source>
        <dbReference type="Proteomes" id="UP000053766"/>
    </source>
</evidence>
<reference evidence="2 3" key="1">
    <citation type="submission" date="2013-11" db="EMBL/GenBank/DDBJ databases">
        <title>Draft genome of the bovine lungworm Dictyocaulus viviparus.</title>
        <authorList>
            <person name="Mitreva M."/>
        </authorList>
    </citation>
    <scope>NUCLEOTIDE SEQUENCE [LARGE SCALE GENOMIC DNA]</scope>
    <source>
        <strain evidence="2 3">HannoverDv2000</strain>
    </source>
</reference>
<keyword evidence="1" id="KW-0812">Transmembrane</keyword>
<dbReference type="Proteomes" id="UP000053766">
    <property type="component" value="Unassembled WGS sequence"/>
</dbReference>
<keyword evidence="1" id="KW-1133">Transmembrane helix</keyword>
<organism evidence="2 3">
    <name type="scientific">Dictyocaulus viviparus</name>
    <name type="common">Bovine lungworm</name>
    <dbReference type="NCBI Taxonomy" id="29172"/>
    <lineage>
        <taxon>Eukaryota</taxon>
        <taxon>Metazoa</taxon>
        <taxon>Ecdysozoa</taxon>
        <taxon>Nematoda</taxon>
        <taxon>Chromadorea</taxon>
        <taxon>Rhabditida</taxon>
        <taxon>Rhabditina</taxon>
        <taxon>Rhabditomorpha</taxon>
        <taxon>Strongyloidea</taxon>
        <taxon>Metastrongylidae</taxon>
        <taxon>Dictyocaulus</taxon>
    </lineage>
</organism>
<feature type="transmembrane region" description="Helical" evidence="1">
    <location>
        <begin position="105"/>
        <end position="124"/>
    </location>
</feature>
<dbReference type="EMBL" id="KN716175">
    <property type="protein sequence ID" value="KJH51872.1"/>
    <property type="molecule type" value="Genomic_DNA"/>
</dbReference>
<name>A0A0D8Y6Q6_DICVI</name>
<evidence type="ECO:0000313" key="2">
    <source>
        <dbReference type="EMBL" id="KJH51872.1"/>
    </source>
</evidence>
<feature type="transmembrane region" description="Helical" evidence="1">
    <location>
        <begin position="172"/>
        <end position="190"/>
    </location>
</feature>
<proteinExistence type="predicted"/>